<dbReference type="AlphaFoldDB" id="A0A238L1Q8"/>
<organism evidence="2 3">
    <name type="scientific">Ruegeria arenilitoris</name>
    <dbReference type="NCBI Taxonomy" id="1173585"/>
    <lineage>
        <taxon>Bacteria</taxon>
        <taxon>Pseudomonadati</taxon>
        <taxon>Pseudomonadota</taxon>
        <taxon>Alphaproteobacteria</taxon>
        <taxon>Rhodobacterales</taxon>
        <taxon>Roseobacteraceae</taxon>
        <taxon>Ruegeria</taxon>
    </lineage>
</organism>
<dbReference type="EMBL" id="FXYG01000005">
    <property type="protein sequence ID" value="SMX49025.1"/>
    <property type="molecule type" value="Genomic_DNA"/>
</dbReference>
<evidence type="ECO:0000313" key="3">
    <source>
        <dbReference type="Proteomes" id="UP000202485"/>
    </source>
</evidence>
<evidence type="ECO:0000259" key="1">
    <source>
        <dbReference type="Pfam" id="PF08241"/>
    </source>
</evidence>
<evidence type="ECO:0000313" key="2">
    <source>
        <dbReference type="EMBL" id="SMX49025.1"/>
    </source>
</evidence>
<sequence>MEGEAGQLPVEDTSLDKAVSVQVYEYLNDIAAAVAEAHRCLRTGGLLVVGDIHFDSLVWYSDDPARMDRMTKAWDKHFVGRDVPALLPPVLRDVGFTVESVTPITICDNELRPDGLANMMITLMKRFAESNKLVSDQEAKAWADEQRSLAAKGRFFFSLTHFVISGRKS</sequence>
<name>A0A238L1Q8_9RHOB</name>
<dbReference type="Proteomes" id="UP000202485">
    <property type="component" value="Unassembled WGS sequence"/>
</dbReference>
<dbReference type="InterPro" id="IPR013216">
    <property type="entry name" value="Methyltransf_11"/>
</dbReference>
<feature type="domain" description="Methyltransferase type 11" evidence="1">
    <location>
        <begin position="2"/>
        <end position="49"/>
    </location>
</feature>
<dbReference type="InterPro" id="IPR029063">
    <property type="entry name" value="SAM-dependent_MTases_sf"/>
</dbReference>
<proteinExistence type="predicted"/>
<dbReference type="Gene3D" id="3.40.50.150">
    <property type="entry name" value="Vaccinia Virus protein VP39"/>
    <property type="match status" value="1"/>
</dbReference>
<keyword evidence="3" id="KW-1185">Reference proteome</keyword>
<dbReference type="GO" id="GO:0008757">
    <property type="term" value="F:S-adenosylmethionine-dependent methyltransferase activity"/>
    <property type="evidence" value="ECO:0007669"/>
    <property type="project" value="InterPro"/>
</dbReference>
<gene>
    <name evidence="2" type="ORF">RUA8715_03616</name>
</gene>
<dbReference type="SUPFAM" id="SSF53335">
    <property type="entry name" value="S-adenosyl-L-methionine-dependent methyltransferases"/>
    <property type="match status" value="1"/>
</dbReference>
<reference evidence="3" key="1">
    <citation type="submission" date="2017-05" db="EMBL/GenBank/DDBJ databases">
        <authorList>
            <person name="Rodrigo-Torres L."/>
            <person name="Arahal R. D."/>
            <person name="Lucena T."/>
        </authorList>
    </citation>
    <scope>NUCLEOTIDE SEQUENCE [LARGE SCALE GENOMIC DNA]</scope>
    <source>
        <strain evidence="3">CECT 8715</strain>
    </source>
</reference>
<accession>A0A238L1Q8</accession>
<dbReference type="Pfam" id="PF08241">
    <property type="entry name" value="Methyltransf_11"/>
    <property type="match status" value="1"/>
</dbReference>
<protein>
    <recommendedName>
        <fullName evidence="1">Methyltransferase type 11 domain-containing protein</fullName>
    </recommendedName>
</protein>